<accession>A0ACC1SPN7</accession>
<comment type="caution">
    <text evidence="1">The sequence shown here is derived from an EMBL/GenBank/DDBJ whole genome shotgun (WGS) entry which is preliminary data.</text>
</comment>
<reference evidence="1" key="1">
    <citation type="submission" date="2022-07" db="EMBL/GenBank/DDBJ databases">
        <title>Genome Sequence of Phlebia brevispora.</title>
        <authorList>
            <person name="Buettner E."/>
        </authorList>
    </citation>
    <scope>NUCLEOTIDE SEQUENCE</scope>
    <source>
        <strain evidence="1">MPL23</strain>
    </source>
</reference>
<proteinExistence type="predicted"/>
<evidence type="ECO:0000313" key="2">
    <source>
        <dbReference type="Proteomes" id="UP001148662"/>
    </source>
</evidence>
<dbReference type="EMBL" id="JANHOG010001108">
    <property type="protein sequence ID" value="KAJ3543911.1"/>
    <property type="molecule type" value="Genomic_DNA"/>
</dbReference>
<name>A0ACC1SPN7_9APHY</name>
<keyword evidence="2" id="KW-1185">Reference proteome</keyword>
<evidence type="ECO:0000313" key="1">
    <source>
        <dbReference type="EMBL" id="KAJ3543911.1"/>
    </source>
</evidence>
<protein>
    <submittedName>
        <fullName evidence="1">Uncharacterized protein</fullName>
    </submittedName>
</protein>
<dbReference type="Proteomes" id="UP001148662">
    <property type="component" value="Unassembled WGS sequence"/>
</dbReference>
<sequence length="102" mass="11016">MGEKCPTEPCAVLSAGGQALSACDSTNDTLEVRTTATQAAMKGLFRAKSVENTERKDAGDAAVLRKYCSALISRARQNNGRKRHDDIWDAVCMLRLAISRNG</sequence>
<organism evidence="1 2">
    <name type="scientific">Phlebia brevispora</name>
    <dbReference type="NCBI Taxonomy" id="194682"/>
    <lineage>
        <taxon>Eukaryota</taxon>
        <taxon>Fungi</taxon>
        <taxon>Dikarya</taxon>
        <taxon>Basidiomycota</taxon>
        <taxon>Agaricomycotina</taxon>
        <taxon>Agaricomycetes</taxon>
        <taxon>Polyporales</taxon>
        <taxon>Meruliaceae</taxon>
        <taxon>Phlebia</taxon>
    </lineage>
</organism>
<gene>
    <name evidence="1" type="ORF">NM688_g5806</name>
</gene>